<evidence type="ECO:0000259" key="1">
    <source>
        <dbReference type="PROSITE" id="PS51910"/>
    </source>
</evidence>
<dbReference type="CDD" id="cd02872">
    <property type="entry name" value="GH18_chitolectin_chitotriosidase"/>
    <property type="match status" value="1"/>
</dbReference>
<name>A0ABQ0EM37_APOSI</name>
<feature type="domain" description="GH18" evidence="1">
    <location>
        <begin position="401"/>
        <end position="471"/>
    </location>
</feature>
<comment type="caution">
    <text evidence="2">The sequence shown here is derived from an EMBL/GenBank/DDBJ whole genome shotgun (WGS) entry which is preliminary data.</text>
</comment>
<dbReference type="InterPro" id="IPR050314">
    <property type="entry name" value="Glycosyl_Hydrlase_18"/>
</dbReference>
<evidence type="ECO:0000313" key="3">
    <source>
        <dbReference type="Proteomes" id="UP001623349"/>
    </source>
</evidence>
<keyword evidence="3" id="KW-1185">Reference proteome</keyword>
<dbReference type="SUPFAM" id="SSF51445">
    <property type="entry name" value="(Trans)glycosidases"/>
    <property type="match status" value="2"/>
</dbReference>
<dbReference type="Gene3D" id="3.20.20.80">
    <property type="entry name" value="Glycosidases"/>
    <property type="match status" value="2"/>
</dbReference>
<gene>
    <name evidence="2" type="ORF">APTSU1_000320000</name>
</gene>
<dbReference type="PANTHER" id="PTHR11177:SF140">
    <property type="entry name" value="CHITINASE-LIKE PROTEIN 3-RELATED"/>
    <property type="match status" value="1"/>
</dbReference>
<dbReference type="Pfam" id="PF00704">
    <property type="entry name" value="Glyco_hydro_18"/>
    <property type="match status" value="2"/>
</dbReference>
<dbReference type="PROSITE" id="PS51910">
    <property type="entry name" value="GH18_2"/>
    <property type="match status" value="2"/>
</dbReference>
<organism evidence="2 3">
    <name type="scientific">Apodemus speciosus</name>
    <name type="common">Large Japanese field mouse</name>
    <dbReference type="NCBI Taxonomy" id="105296"/>
    <lineage>
        <taxon>Eukaryota</taxon>
        <taxon>Metazoa</taxon>
        <taxon>Chordata</taxon>
        <taxon>Craniata</taxon>
        <taxon>Vertebrata</taxon>
        <taxon>Euteleostomi</taxon>
        <taxon>Mammalia</taxon>
        <taxon>Eutheria</taxon>
        <taxon>Euarchontoglires</taxon>
        <taxon>Glires</taxon>
        <taxon>Rodentia</taxon>
        <taxon>Myomorpha</taxon>
        <taxon>Muroidea</taxon>
        <taxon>Muridae</taxon>
        <taxon>Murinae</taxon>
        <taxon>Apodemus</taxon>
    </lineage>
</organism>
<dbReference type="Proteomes" id="UP001623349">
    <property type="component" value="Unassembled WGS sequence"/>
</dbReference>
<accession>A0ABQ0EM37</accession>
<dbReference type="Gene3D" id="3.10.50.10">
    <property type="match status" value="1"/>
</dbReference>
<dbReference type="InterPro" id="IPR001223">
    <property type="entry name" value="Glyco_hydro18_cat"/>
</dbReference>
<evidence type="ECO:0000313" key="2">
    <source>
        <dbReference type="EMBL" id="GAB1287970.1"/>
    </source>
</evidence>
<dbReference type="InterPro" id="IPR029070">
    <property type="entry name" value="Chitinase_insertion_sf"/>
</dbReference>
<sequence length="471" mass="53298">MLRSAYQLMCYYTSWAKDRPGLGSFKPGNIDPFLCTHLIYAYAGMQNNEIAMISQEDSKEYGELNNLKTRNTELKTLLAIGGSNFGSAPFSVMVSTSKNRQTFIMSAIKFLREHNFDGLNLDWRYPGLVEVLLRTSISLLSYEMREAFEKESLEEQRTRLLITATVSGIISIIESGYKIPELSQSLDYVQVITYSLHSSEDGYAGENSPLFQSPFDHGISTYLSVDDIMSYWKNNGCAPEKLIVGFPTYGHTFTLRNPSDNGIGVLTSRAGTPGRYTKEAGIWAYYEDFLKEGATEKWNDNQEVPYAFKNRNWVGYDNVQSFKVKAQWLKENNFGGAMVWTLDMDDFTGTFCNPNYKFPLTTVLKNAFQEIVPKIGNHKAPKSYVNDYERIVCFPILFTRNNITNSGFLDYIQVITYNLHDSQNGYTGENSPLYKSPTDSGNSAYLNVDSIITYWKENGAAPEKLIVGFPA</sequence>
<dbReference type="SUPFAM" id="SSF54556">
    <property type="entry name" value="Chitinase insertion domain"/>
    <property type="match status" value="1"/>
</dbReference>
<dbReference type="InterPro" id="IPR017853">
    <property type="entry name" value="GH"/>
</dbReference>
<proteinExistence type="predicted"/>
<feature type="domain" description="GH18" evidence="1">
    <location>
        <begin position="6"/>
        <end position="371"/>
    </location>
</feature>
<dbReference type="PANTHER" id="PTHR11177">
    <property type="entry name" value="CHITINASE"/>
    <property type="match status" value="1"/>
</dbReference>
<dbReference type="InterPro" id="IPR011583">
    <property type="entry name" value="Chitinase_II/V-like_cat"/>
</dbReference>
<dbReference type="EMBL" id="BAAFST010000003">
    <property type="protein sequence ID" value="GAB1287970.1"/>
    <property type="molecule type" value="Genomic_DNA"/>
</dbReference>
<dbReference type="SMART" id="SM00636">
    <property type="entry name" value="Glyco_18"/>
    <property type="match status" value="1"/>
</dbReference>
<protein>
    <submittedName>
        <fullName evidence="2">Chitinase-like protein 3</fullName>
    </submittedName>
</protein>
<reference evidence="2 3" key="1">
    <citation type="submission" date="2024-08" db="EMBL/GenBank/DDBJ databases">
        <title>The draft genome of Apodemus speciosus.</title>
        <authorList>
            <person name="Nabeshima K."/>
            <person name="Suzuki S."/>
            <person name="Onuma M."/>
        </authorList>
    </citation>
    <scope>NUCLEOTIDE SEQUENCE [LARGE SCALE GENOMIC DNA]</scope>
    <source>
        <strain evidence="2">IB14-021</strain>
    </source>
</reference>